<proteinExistence type="predicted"/>
<reference evidence="1" key="1">
    <citation type="journal article" date="2008" name="Nature">
        <title>The amphioxus genome and the evolution of the chordate karyotype.</title>
        <authorList>
            <consortium name="US DOE Joint Genome Institute (JGI-PGF)"/>
            <person name="Putnam N.H."/>
            <person name="Butts T."/>
            <person name="Ferrier D.E.K."/>
            <person name="Furlong R.F."/>
            <person name="Hellsten U."/>
            <person name="Kawashima T."/>
            <person name="Robinson-Rechavi M."/>
            <person name="Shoguchi E."/>
            <person name="Terry A."/>
            <person name="Yu J.-K."/>
            <person name="Benito-Gutierrez E.L."/>
            <person name="Dubchak I."/>
            <person name="Garcia-Fernandez J."/>
            <person name="Gibson-Brown J.J."/>
            <person name="Grigoriev I.V."/>
            <person name="Horton A.C."/>
            <person name="de Jong P.J."/>
            <person name="Jurka J."/>
            <person name="Kapitonov V.V."/>
            <person name="Kohara Y."/>
            <person name="Kuroki Y."/>
            <person name="Lindquist E."/>
            <person name="Lucas S."/>
            <person name="Osoegawa K."/>
            <person name="Pennacchio L.A."/>
            <person name="Salamov A.A."/>
            <person name="Satou Y."/>
            <person name="Sauka-Spengler T."/>
            <person name="Schmutz J."/>
            <person name="Shin-I T."/>
            <person name="Toyoda A."/>
            <person name="Bronner-Fraser M."/>
            <person name="Fujiyama A."/>
            <person name="Holland L.Z."/>
            <person name="Holland P.W.H."/>
            <person name="Satoh N."/>
            <person name="Rokhsar D.S."/>
        </authorList>
    </citation>
    <scope>NUCLEOTIDE SEQUENCE [LARGE SCALE GENOMIC DNA]</scope>
    <source>
        <strain evidence="1">S238N-H82</strain>
        <tissue evidence="1">Testes</tissue>
    </source>
</reference>
<evidence type="ECO:0000313" key="1">
    <source>
        <dbReference type="EMBL" id="EEN42361.1"/>
    </source>
</evidence>
<dbReference type="InParanoid" id="C3ZYL4"/>
<dbReference type="AlphaFoldDB" id="C3ZYL4"/>
<sequence length="272" mass="30226">MASDDVASCRSLPAVLYCIEPTYSEIPDDMAIAHRPLPGLPHTYWEITDDAISSVVRSSSLPAVPCTRGDGPDDVASCRSLSVVTQSIKPTYSEIPDHIAAAQRPLPSLPRTSWETPDHEAAARRPLPALRYTYSEIPDDEESGPISFYADAGFSHHVVTNTYQIRRAFRDNTTTSNRHRSGRSIVAYGLAEQTKAQPNSFYKMAPEVQAIRYRQDLRRAWVSQSADQGLRTYVNVTDAFLSSGQNALFPTLSDAQCPWVISSFNLIKRETF</sequence>
<accession>C3ZYL4</accession>
<dbReference type="EMBL" id="GG666732">
    <property type="protein sequence ID" value="EEN42361.1"/>
    <property type="molecule type" value="Genomic_DNA"/>
</dbReference>
<organism>
    <name type="scientific">Branchiostoma floridae</name>
    <name type="common">Florida lancelet</name>
    <name type="synonym">Amphioxus</name>
    <dbReference type="NCBI Taxonomy" id="7739"/>
    <lineage>
        <taxon>Eukaryota</taxon>
        <taxon>Metazoa</taxon>
        <taxon>Chordata</taxon>
        <taxon>Cephalochordata</taxon>
        <taxon>Leptocardii</taxon>
        <taxon>Amphioxiformes</taxon>
        <taxon>Branchiostomatidae</taxon>
        <taxon>Branchiostoma</taxon>
    </lineage>
</organism>
<protein>
    <submittedName>
        <fullName evidence="1">Uncharacterized protein</fullName>
    </submittedName>
</protein>
<name>C3ZYL4_BRAFL</name>
<gene>
    <name evidence="1" type="ORF">BRAFLDRAFT_108830</name>
</gene>